<feature type="compositionally biased region" description="Basic and acidic residues" evidence="2">
    <location>
        <begin position="275"/>
        <end position="286"/>
    </location>
</feature>
<dbReference type="PROSITE" id="PS50005">
    <property type="entry name" value="TPR"/>
    <property type="match status" value="1"/>
</dbReference>
<protein>
    <submittedName>
        <fullName evidence="4">Uncharacterized protein</fullName>
    </submittedName>
</protein>
<evidence type="ECO:0000313" key="4">
    <source>
        <dbReference type="EMBL" id="CBX27209.1"/>
    </source>
</evidence>
<evidence type="ECO:0000256" key="2">
    <source>
        <dbReference type="SAM" id="MobiDB-lite"/>
    </source>
</evidence>
<accession>E1Y9G5</accession>
<feature type="compositionally biased region" description="Basic and acidic residues" evidence="2">
    <location>
        <begin position="139"/>
        <end position="224"/>
    </location>
</feature>
<dbReference type="InterPro" id="IPR011990">
    <property type="entry name" value="TPR-like_helical_dom_sf"/>
</dbReference>
<dbReference type="Pfam" id="PF13432">
    <property type="entry name" value="TPR_16"/>
    <property type="match status" value="1"/>
</dbReference>
<dbReference type="EMBL" id="FR695864">
    <property type="protein sequence ID" value="CBX27209.1"/>
    <property type="molecule type" value="Genomic_DNA"/>
</dbReference>
<keyword evidence="1" id="KW-0802">TPR repeat</keyword>
<dbReference type="InterPro" id="IPR019734">
    <property type="entry name" value="TPR_rpt"/>
</dbReference>
<feature type="repeat" description="TPR" evidence="1">
    <location>
        <begin position="89"/>
        <end position="122"/>
    </location>
</feature>
<dbReference type="SUPFAM" id="SSF48452">
    <property type="entry name" value="TPR-like"/>
    <property type="match status" value="1"/>
</dbReference>
<reference evidence="4" key="1">
    <citation type="journal article" date="2011" name="Environ. Microbiol.">
        <title>Genomic insights into the metabolic potential of the polycyclic aromatic hydrocarbon degrading sulfate-reducing Deltaproteobacterium N47.</title>
        <authorList>
            <person name="Bergmann F."/>
            <person name="Selesi D."/>
            <person name="Weinmaier T."/>
            <person name="Tischler P."/>
            <person name="Rattei T."/>
            <person name="Meckenstock R.U."/>
        </authorList>
    </citation>
    <scope>NUCLEOTIDE SEQUENCE</scope>
</reference>
<feature type="signal peptide" evidence="3">
    <location>
        <begin position="1"/>
        <end position="21"/>
    </location>
</feature>
<proteinExistence type="predicted"/>
<feature type="region of interest" description="Disordered" evidence="2">
    <location>
        <begin position="139"/>
        <end position="286"/>
    </location>
</feature>
<feature type="chain" id="PRO_5003154844" evidence="3">
    <location>
        <begin position="22"/>
        <end position="286"/>
    </location>
</feature>
<evidence type="ECO:0000256" key="1">
    <source>
        <dbReference type="PROSITE-ProRule" id="PRU00339"/>
    </source>
</evidence>
<evidence type="ECO:0000256" key="3">
    <source>
        <dbReference type="SAM" id="SignalP"/>
    </source>
</evidence>
<dbReference type="Gene3D" id="1.25.40.10">
    <property type="entry name" value="Tetratricopeptide repeat domain"/>
    <property type="match status" value="2"/>
</dbReference>
<feature type="compositionally biased region" description="Basic and acidic residues" evidence="2">
    <location>
        <begin position="246"/>
        <end position="267"/>
    </location>
</feature>
<name>E1Y9G5_9BACT</name>
<keyword evidence="3" id="KW-0732">Signal</keyword>
<dbReference type="SMART" id="SM00028">
    <property type="entry name" value="TPR"/>
    <property type="match status" value="2"/>
</dbReference>
<sequence length="286" mass="32493">MNRYFLSAIIITLLSANIVKAADDPDTLYRQGNFARAQKAYTEADMNHPKDIRYRYNRGCAAYQNSDYKAADAAFSSVLKRTDDKELRYKALYNLGNTAFKQKDFESAASYYKQAIICNPNSEDAGYNLELSLLELDKQKKKDQDRKNESQQDSQKKEDKPGKSGENKKDDNKNRKASDKQSQDNKENKNNKSESEKPNQAGSDKKKEQNTGKNDEHQGSKDLSGEPDPLQQMPQQKENMAPETKSMPDKKKAEALLGSVREDRSKLMDFNSSDNSKEGVRSGKDW</sequence>
<gene>
    <name evidence="4" type="ORF">N47_A12380</name>
</gene>
<organism evidence="4">
    <name type="scientific">uncultured Desulfobacterium sp</name>
    <dbReference type="NCBI Taxonomy" id="201089"/>
    <lineage>
        <taxon>Bacteria</taxon>
        <taxon>Pseudomonadati</taxon>
        <taxon>Thermodesulfobacteriota</taxon>
        <taxon>Desulfobacteria</taxon>
        <taxon>Desulfobacterales</taxon>
        <taxon>Desulfobacteriaceae</taxon>
        <taxon>Desulfobacterium</taxon>
        <taxon>environmental samples</taxon>
    </lineage>
</organism>
<dbReference type="AlphaFoldDB" id="E1Y9G5"/>